<dbReference type="AlphaFoldDB" id="A0A8J5XYU3"/>
<dbReference type="InterPro" id="IPR038286">
    <property type="entry name" value="IPK_sf"/>
</dbReference>
<sequence>MEVVCSAEGLSTRATEGMRKRPTCQIVKSPTALRRLDHIVAGHTVQGKAAMLGALGVLYKPVQKGEKGQREVNFYEQAERLCPQLGPFLPAFHGTHIFHAMRYLAMEDIAIRFNEPCVLDIKIGVRTYEPTASREKVESELSKCPAQAAVGFRPCGMRVYGTHSRQYRCRNKDWGRAITTQTAPSLLAEFVCDDDESSTVRRIRRVVPPLVKRLRELEAVMCAIEGLRFFASSVVIVYEGREGDARRGEAEEAHAHARIDLRMVDFAHWVRAESGIDDNYLTGLRNVIAIFDDIAEQAASFARNMEGTVSLLPQFQADAVPPLSRDPSSAGDDAPAASAADADVAQASAPARASAPRRGTRAAPRRERGADVEREQASPSHGDGAPSFAENETVRHRWYE</sequence>
<evidence type="ECO:0000313" key="6">
    <source>
        <dbReference type="EMBL" id="KAG8467995.1"/>
    </source>
</evidence>
<dbReference type="GO" id="GO:0005634">
    <property type="term" value="C:nucleus"/>
    <property type="evidence" value="ECO:0007669"/>
    <property type="project" value="TreeGrafter"/>
</dbReference>
<evidence type="ECO:0000256" key="5">
    <source>
        <dbReference type="SAM" id="MobiDB-lite"/>
    </source>
</evidence>
<dbReference type="OrthoDB" id="338650at2759"/>
<keyword evidence="3 4" id="KW-0418">Kinase</keyword>
<proteinExistence type="inferred from homology"/>
<gene>
    <name evidence="6" type="ORF">KFE25_007047</name>
</gene>
<protein>
    <recommendedName>
        <fullName evidence="4">Kinase</fullName>
        <ecNumber evidence="4">2.7.-.-</ecNumber>
    </recommendedName>
</protein>
<evidence type="ECO:0000313" key="7">
    <source>
        <dbReference type="Proteomes" id="UP000751190"/>
    </source>
</evidence>
<organism evidence="6 7">
    <name type="scientific">Diacronema lutheri</name>
    <name type="common">Unicellular marine alga</name>
    <name type="synonym">Monochrysis lutheri</name>
    <dbReference type="NCBI Taxonomy" id="2081491"/>
    <lineage>
        <taxon>Eukaryota</taxon>
        <taxon>Haptista</taxon>
        <taxon>Haptophyta</taxon>
        <taxon>Pavlovophyceae</taxon>
        <taxon>Pavlovales</taxon>
        <taxon>Pavlovaceae</taxon>
        <taxon>Diacronema</taxon>
    </lineage>
</organism>
<dbReference type="GO" id="GO:0016301">
    <property type="term" value="F:kinase activity"/>
    <property type="evidence" value="ECO:0007669"/>
    <property type="project" value="UniProtKB-KW"/>
</dbReference>
<comment type="caution">
    <text evidence="6">The sequence shown here is derived from an EMBL/GenBank/DDBJ whole genome shotgun (WGS) entry which is preliminary data.</text>
</comment>
<evidence type="ECO:0000256" key="1">
    <source>
        <dbReference type="ARBA" id="ARBA00007374"/>
    </source>
</evidence>
<evidence type="ECO:0000256" key="3">
    <source>
        <dbReference type="ARBA" id="ARBA00022777"/>
    </source>
</evidence>
<accession>A0A8J5XYU3</accession>
<keyword evidence="7" id="KW-1185">Reference proteome</keyword>
<dbReference type="Proteomes" id="UP000751190">
    <property type="component" value="Unassembled WGS sequence"/>
</dbReference>
<feature type="compositionally biased region" description="Basic and acidic residues" evidence="5">
    <location>
        <begin position="364"/>
        <end position="376"/>
    </location>
</feature>
<dbReference type="InterPro" id="IPR005522">
    <property type="entry name" value="IPK"/>
</dbReference>
<dbReference type="GO" id="GO:0032958">
    <property type="term" value="P:inositol phosphate biosynthetic process"/>
    <property type="evidence" value="ECO:0007669"/>
    <property type="project" value="InterPro"/>
</dbReference>
<evidence type="ECO:0000256" key="4">
    <source>
        <dbReference type="RuleBase" id="RU363090"/>
    </source>
</evidence>
<dbReference type="PANTHER" id="PTHR12400:SF21">
    <property type="entry name" value="KINASE"/>
    <property type="match status" value="1"/>
</dbReference>
<feature type="compositionally biased region" description="Low complexity" evidence="5">
    <location>
        <begin position="325"/>
        <end position="357"/>
    </location>
</feature>
<dbReference type="Pfam" id="PF03770">
    <property type="entry name" value="IPK"/>
    <property type="match status" value="1"/>
</dbReference>
<dbReference type="EC" id="2.7.-.-" evidence="4"/>
<dbReference type="GO" id="GO:0005737">
    <property type="term" value="C:cytoplasm"/>
    <property type="evidence" value="ECO:0007669"/>
    <property type="project" value="TreeGrafter"/>
</dbReference>
<dbReference type="EMBL" id="JAGTXO010000005">
    <property type="protein sequence ID" value="KAG8467995.1"/>
    <property type="molecule type" value="Genomic_DNA"/>
</dbReference>
<name>A0A8J5XYU3_DIALT</name>
<dbReference type="PANTHER" id="PTHR12400">
    <property type="entry name" value="INOSITOL POLYPHOSPHATE KINASE"/>
    <property type="match status" value="1"/>
</dbReference>
<dbReference type="OMA" id="DCAFAAT"/>
<comment type="similarity">
    <text evidence="1 4">Belongs to the inositol phosphokinase (IPK) family.</text>
</comment>
<evidence type="ECO:0000256" key="2">
    <source>
        <dbReference type="ARBA" id="ARBA00022679"/>
    </source>
</evidence>
<reference evidence="6" key="1">
    <citation type="submission" date="2021-05" db="EMBL/GenBank/DDBJ databases">
        <title>The genome of the haptophyte Pavlova lutheri (Diacronema luteri, Pavlovales) - a model for lipid biosynthesis in eukaryotic algae.</title>
        <authorList>
            <person name="Hulatt C.J."/>
            <person name="Posewitz M.C."/>
        </authorList>
    </citation>
    <scope>NUCLEOTIDE SEQUENCE</scope>
    <source>
        <strain evidence="6">NIVA-4/92</strain>
    </source>
</reference>
<dbReference type="SUPFAM" id="SSF56104">
    <property type="entry name" value="SAICAR synthase-like"/>
    <property type="match status" value="1"/>
</dbReference>
<feature type="region of interest" description="Disordered" evidence="5">
    <location>
        <begin position="320"/>
        <end position="400"/>
    </location>
</feature>
<keyword evidence="2 4" id="KW-0808">Transferase</keyword>
<dbReference type="Gene3D" id="3.30.470.160">
    <property type="entry name" value="Inositol polyphosphate kinase"/>
    <property type="match status" value="1"/>
</dbReference>